<evidence type="ECO:0000256" key="1">
    <source>
        <dbReference type="SAM" id="Phobius"/>
    </source>
</evidence>
<keyword evidence="1" id="KW-0812">Transmembrane</keyword>
<accession>A0A915LAD8</accession>
<keyword evidence="1" id="KW-0472">Membrane</keyword>
<sequence>MLVEPNSNGFFRRWCSIIDIFAHFFDFVAAIPTTIGTMIIGAFAMLFDIFIDEIICKFGQFITPFLKKIVFNKTQSNLHHFTKSPITPGGCPCNLFSRTRRRNMLCAVKISIFSSRVKPCMRGFAMPSAQLSLLHYFLPVSSLAFYL</sequence>
<proteinExistence type="predicted"/>
<feature type="transmembrane region" description="Helical" evidence="1">
    <location>
        <begin position="20"/>
        <end position="47"/>
    </location>
</feature>
<dbReference type="AlphaFoldDB" id="A0A915LAD8"/>
<dbReference type="WBParaSite" id="nRc.2.0.1.t48090-RA">
    <property type="protein sequence ID" value="nRc.2.0.1.t48090-RA"/>
    <property type="gene ID" value="nRc.2.0.1.g48090"/>
</dbReference>
<protein>
    <submittedName>
        <fullName evidence="3">Large-conductance mechanosensitive channel</fullName>
    </submittedName>
</protein>
<evidence type="ECO:0000313" key="2">
    <source>
        <dbReference type="Proteomes" id="UP000887565"/>
    </source>
</evidence>
<evidence type="ECO:0000313" key="3">
    <source>
        <dbReference type="WBParaSite" id="nRc.2.0.1.t48090-RA"/>
    </source>
</evidence>
<organism evidence="2 3">
    <name type="scientific">Romanomermis culicivorax</name>
    <name type="common">Nematode worm</name>
    <dbReference type="NCBI Taxonomy" id="13658"/>
    <lineage>
        <taxon>Eukaryota</taxon>
        <taxon>Metazoa</taxon>
        <taxon>Ecdysozoa</taxon>
        <taxon>Nematoda</taxon>
        <taxon>Enoplea</taxon>
        <taxon>Dorylaimia</taxon>
        <taxon>Mermithida</taxon>
        <taxon>Mermithoidea</taxon>
        <taxon>Mermithidae</taxon>
        <taxon>Romanomermis</taxon>
    </lineage>
</organism>
<reference evidence="3" key="1">
    <citation type="submission" date="2022-11" db="UniProtKB">
        <authorList>
            <consortium name="WormBaseParasite"/>
        </authorList>
    </citation>
    <scope>IDENTIFICATION</scope>
</reference>
<dbReference type="Proteomes" id="UP000887565">
    <property type="component" value="Unplaced"/>
</dbReference>
<keyword evidence="1" id="KW-1133">Transmembrane helix</keyword>
<name>A0A915LAD8_ROMCU</name>
<keyword evidence="2" id="KW-1185">Reference proteome</keyword>